<dbReference type="Proteomes" id="UP000187429">
    <property type="component" value="Unassembled WGS sequence"/>
</dbReference>
<protein>
    <submittedName>
        <fullName evidence="1">GPI transamidase component GPI16</fullName>
    </submittedName>
</protein>
<dbReference type="PANTHER" id="PTHR12959">
    <property type="entry name" value="GPI TRANSAMIDASE COMPONENT PIG-T-RELATED"/>
    <property type="match status" value="1"/>
</dbReference>
<organism evidence="1 2">
    <name type="scientific">Smittium culicis</name>
    <dbReference type="NCBI Taxonomy" id="133412"/>
    <lineage>
        <taxon>Eukaryota</taxon>
        <taxon>Fungi</taxon>
        <taxon>Fungi incertae sedis</taxon>
        <taxon>Zoopagomycota</taxon>
        <taxon>Kickxellomycotina</taxon>
        <taxon>Harpellomycetes</taxon>
        <taxon>Harpellales</taxon>
        <taxon>Legeriomycetaceae</taxon>
        <taxon>Smittium</taxon>
    </lineage>
</organism>
<dbReference type="AlphaFoldDB" id="A0A1R1X6K8"/>
<evidence type="ECO:0000313" key="2">
    <source>
        <dbReference type="Proteomes" id="UP000187429"/>
    </source>
</evidence>
<dbReference type="GO" id="GO:0042765">
    <property type="term" value="C:GPI-anchor transamidase complex"/>
    <property type="evidence" value="ECO:0007669"/>
    <property type="project" value="InterPro"/>
</dbReference>
<dbReference type="InterPro" id="IPR007245">
    <property type="entry name" value="PIG-T"/>
</dbReference>
<sequence length="333" mass="37632">MVQRYKIRSFDLTFSQGKWNVEEFGYSPSNHAGTGAEILGVFDGLKEEKDVLWKGLINTLSGIFCASLNQADEKTTVEPNFSFAQNSKNRITQDNILMPGLLYNSSNSTNTHKIFDRELSASCSSSRSSKLHFMLDSDIYDARLESSNVKKTSTISSYQIYEYDLLKNIDSKTIKPTKSDLSIHRFATGKPGVSGGVQIIVNNKSNSPQVATVFESVPWFLQVYHHTLKIKSLDNKSKPLENKFLKMNLIPSLSRARQSLMEFIIEFPAHSTTTISYEFDRVFLKLAEHPPDANRGFNIGPTVLEFFDTNDKSGKNNKNTLSCLTKKLFYNQE</sequence>
<name>A0A1R1X6K8_9FUNG</name>
<dbReference type="OrthoDB" id="331263at2759"/>
<comment type="caution">
    <text evidence="1">The sequence shown here is derived from an EMBL/GenBank/DDBJ whole genome shotgun (WGS) entry which is preliminary data.</text>
</comment>
<keyword evidence="2" id="KW-1185">Reference proteome</keyword>
<accession>A0A1R1X6K8</accession>
<gene>
    <name evidence="1" type="ORF">AYI69_g10326</name>
</gene>
<proteinExistence type="predicted"/>
<dbReference type="EMBL" id="LSSM01006698">
    <property type="protein sequence ID" value="OMJ10242.1"/>
    <property type="molecule type" value="Genomic_DNA"/>
</dbReference>
<dbReference type="Pfam" id="PF04113">
    <property type="entry name" value="Gpi16"/>
    <property type="match status" value="2"/>
</dbReference>
<evidence type="ECO:0000313" key="1">
    <source>
        <dbReference type="EMBL" id="OMJ10242.1"/>
    </source>
</evidence>
<dbReference type="PANTHER" id="PTHR12959:SF11">
    <property type="entry name" value="GPI TRANSAMIDASE COMPONENT PIG-T"/>
    <property type="match status" value="1"/>
</dbReference>
<dbReference type="GO" id="GO:0016255">
    <property type="term" value="P:attachment of GPI anchor to protein"/>
    <property type="evidence" value="ECO:0007669"/>
    <property type="project" value="InterPro"/>
</dbReference>
<reference evidence="2" key="1">
    <citation type="submission" date="2017-01" db="EMBL/GenBank/DDBJ databases">
        <authorList>
            <person name="Wang Y."/>
            <person name="White M."/>
            <person name="Kvist S."/>
            <person name="Moncalvo J.-M."/>
        </authorList>
    </citation>
    <scope>NUCLEOTIDE SEQUENCE [LARGE SCALE GENOMIC DNA]</scope>
    <source>
        <strain evidence="2">ID-206-W2</strain>
    </source>
</reference>